<keyword evidence="1 2" id="KW-0378">Hydrolase</keyword>
<dbReference type="PANTHER" id="PTHR43316:SF3">
    <property type="entry name" value="HALOACID DEHALOGENASE, TYPE II (AFU_ORTHOLOGUE AFUA_2G07750)-RELATED"/>
    <property type="match status" value="1"/>
</dbReference>
<dbReference type="Pfam" id="PF00702">
    <property type="entry name" value="Hydrolase"/>
    <property type="match status" value="1"/>
</dbReference>
<dbReference type="NCBIfam" id="TIGR01549">
    <property type="entry name" value="HAD-SF-IA-v1"/>
    <property type="match status" value="1"/>
</dbReference>
<dbReference type="InterPro" id="IPR051540">
    <property type="entry name" value="S-2-haloacid_dehalogenase"/>
</dbReference>
<dbReference type="SFLD" id="SFLDG01129">
    <property type="entry name" value="C1.5:_HAD__Beta-PGM__Phosphata"/>
    <property type="match status" value="1"/>
</dbReference>
<dbReference type="AlphaFoldDB" id="A0A7C9IKW9"/>
<sequence length="207" mass="22884">MEQRHIKGVLFDAFGTLCHIESPRLPYRLIMKRWGKGAADCYQAIMTRDVSLAEFAGEAGLSHEEAAFFEAHVAEETDSMRLFPEVPQTLQALRGHGLKIAVVSNLAKPYGAPFLKLLPFDLDACAFSYEVGARKPEVPIYRYAWERLGCAPDALLMVGDSLQNDYQAPRDLGLHALWLDRKAGSLESENGHVVHSLQGVLGYLGIG</sequence>
<name>A0A7C9IKW9_9BACT</name>
<reference evidence="2 3" key="1">
    <citation type="submission" date="2020-01" db="EMBL/GenBank/DDBJ databases">
        <title>Genome sequence of Desulfovibrio aerotolerans DSM 16695(T).</title>
        <authorList>
            <person name="Karnachuk O."/>
            <person name="Avakyan M."/>
            <person name="Mardanov A."/>
            <person name="Kadnikov V."/>
            <person name="Ravin N."/>
        </authorList>
    </citation>
    <scope>NUCLEOTIDE SEQUENCE [LARGE SCALE GENOMIC DNA]</scope>
    <source>
        <strain evidence="2 3">DSM 16695</strain>
    </source>
</reference>
<dbReference type="SUPFAM" id="SSF56784">
    <property type="entry name" value="HAD-like"/>
    <property type="match status" value="1"/>
</dbReference>
<dbReference type="InterPro" id="IPR023214">
    <property type="entry name" value="HAD_sf"/>
</dbReference>
<dbReference type="Gene3D" id="3.40.50.1000">
    <property type="entry name" value="HAD superfamily/HAD-like"/>
    <property type="match status" value="1"/>
</dbReference>
<protein>
    <submittedName>
        <fullName evidence="2">HAD-IA family hydrolase</fullName>
    </submittedName>
</protein>
<dbReference type="GO" id="GO:0016787">
    <property type="term" value="F:hydrolase activity"/>
    <property type="evidence" value="ECO:0007669"/>
    <property type="project" value="UniProtKB-KW"/>
</dbReference>
<dbReference type="PANTHER" id="PTHR43316">
    <property type="entry name" value="HYDROLASE, HALOACID DELAHOGENASE-RELATED"/>
    <property type="match status" value="1"/>
</dbReference>
<evidence type="ECO:0000256" key="1">
    <source>
        <dbReference type="ARBA" id="ARBA00022801"/>
    </source>
</evidence>
<accession>A0A7C9IKW9</accession>
<dbReference type="Proteomes" id="UP000482487">
    <property type="component" value="Unassembled WGS sequence"/>
</dbReference>
<dbReference type="OrthoDB" id="9795007at2"/>
<dbReference type="PRINTS" id="PR00413">
    <property type="entry name" value="HADHALOGNASE"/>
</dbReference>
<organism evidence="2 3">
    <name type="scientific">Solidesulfovibrio aerotolerans</name>
    <dbReference type="NCBI Taxonomy" id="295255"/>
    <lineage>
        <taxon>Bacteria</taxon>
        <taxon>Pseudomonadati</taxon>
        <taxon>Thermodesulfobacteriota</taxon>
        <taxon>Desulfovibrionia</taxon>
        <taxon>Desulfovibrionales</taxon>
        <taxon>Desulfovibrionaceae</taxon>
        <taxon>Solidesulfovibrio</taxon>
    </lineage>
</organism>
<dbReference type="EMBL" id="WVUD01000001">
    <property type="protein sequence ID" value="MYL81559.1"/>
    <property type="molecule type" value="Genomic_DNA"/>
</dbReference>
<keyword evidence="3" id="KW-1185">Reference proteome</keyword>
<proteinExistence type="predicted"/>
<evidence type="ECO:0000313" key="3">
    <source>
        <dbReference type="Proteomes" id="UP000482487"/>
    </source>
</evidence>
<dbReference type="InterPro" id="IPR006439">
    <property type="entry name" value="HAD-SF_hydro_IA"/>
</dbReference>
<gene>
    <name evidence="2" type="ORF">GTA51_00200</name>
</gene>
<comment type="caution">
    <text evidence="2">The sequence shown here is derived from an EMBL/GenBank/DDBJ whole genome shotgun (WGS) entry which is preliminary data.</text>
</comment>
<dbReference type="SFLD" id="SFLDS00003">
    <property type="entry name" value="Haloacid_Dehalogenase"/>
    <property type="match status" value="1"/>
</dbReference>
<evidence type="ECO:0000313" key="2">
    <source>
        <dbReference type="EMBL" id="MYL81559.1"/>
    </source>
</evidence>
<dbReference type="RefSeq" id="WP_160957698.1">
    <property type="nucleotide sequence ID" value="NZ_WVUD01000001.1"/>
</dbReference>
<dbReference type="InterPro" id="IPR036412">
    <property type="entry name" value="HAD-like_sf"/>
</dbReference>